<dbReference type="CDD" id="cd04623">
    <property type="entry name" value="CBS_pair_bac_euk"/>
    <property type="match status" value="1"/>
</dbReference>
<organism evidence="4">
    <name type="scientific">Magnetospirillum gryphiswaldense</name>
    <dbReference type="NCBI Taxonomy" id="55518"/>
    <lineage>
        <taxon>Bacteria</taxon>
        <taxon>Pseudomonadati</taxon>
        <taxon>Pseudomonadota</taxon>
        <taxon>Alphaproteobacteria</taxon>
        <taxon>Rhodospirillales</taxon>
        <taxon>Rhodospirillaceae</taxon>
        <taxon>Magnetospirillum</taxon>
    </lineage>
</organism>
<dbReference type="RefSeq" id="WP_106001157.1">
    <property type="nucleotide sequence ID" value="NZ_CP027527.1"/>
</dbReference>
<dbReference type="Gene3D" id="3.10.580.10">
    <property type="entry name" value="CBS-domain"/>
    <property type="match status" value="1"/>
</dbReference>
<proteinExistence type="predicted"/>
<dbReference type="PANTHER" id="PTHR43080">
    <property type="entry name" value="CBS DOMAIN-CONTAINING PROTEIN CBSX3, MITOCHONDRIAL"/>
    <property type="match status" value="1"/>
</dbReference>
<sequence>MTVSKILEKKGAQVHTTHMDVSLRQIIHKLNEANVGILVCVDAFDSIVGIISERDVVRSIARHGDEALSMPVSTFMTRDVVACNPADEVAHLLIVMTETRCRHLPVVSEGQLIGLVSIGDLVKVHLHSRSE</sequence>
<feature type="domain" description="CBS" evidence="3">
    <location>
        <begin position="7"/>
        <end position="66"/>
    </location>
</feature>
<dbReference type="InterPro" id="IPR044725">
    <property type="entry name" value="CBSX3_CBS_dom"/>
</dbReference>
<dbReference type="Pfam" id="PF00571">
    <property type="entry name" value="CBS"/>
    <property type="match status" value="2"/>
</dbReference>
<dbReference type="InterPro" id="IPR046342">
    <property type="entry name" value="CBS_dom_sf"/>
</dbReference>
<feature type="domain" description="CBS" evidence="3">
    <location>
        <begin position="76"/>
        <end position="131"/>
    </location>
</feature>
<name>A4U3V7_9PROT</name>
<dbReference type="PANTHER" id="PTHR43080:SF2">
    <property type="entry name" value="CBS DOMAIN-CONTAINING PROTEIN"/>
    <property type="match status" value="1"/>
</dbReference>
<dbReference type="SMART" id="SM00116">
    <property type="entry name" value="CBS"/>
    <property type="match status" value="2"/>
</dbReference>
<dbReference type="AlphaFoldDB" id="A4U3V7"/>
<gene>
    <name evidence="4" type="ORF">MGR_3508</name>
</gene>
<dbReference type="InterPro" id="IPR000644">
    <property type="entry name" value="CBS_dom"/>
</dbReference>
<evidence type="ECO:0000313" key="4">
    <source>
        <dbReference type="EMBL" id="CAM77564.1"/>
    </source>
</evidence>
<evidence type="ECO:0000259" key="3">
    <source>
        <dbReference type="PROSITE" id="PS51371"/>
    </source>
</evidence>
<evidence type="ECO:0000256" key="1">
    <source>
        <dbReference type="ARBA" id="ARBA00023122"/>
    </source>
</evidence>
<evidence type="ECO:0000256" key="2">
    <source>
        <dbReference type="PROSITE-ProRule" id="PRU00703"/>
    </source>
</evidence>
<accession>A4U3V7</accession>
<protein>
    <submittedName>
        <fullName evidence="4">CBS domain</fullName>
    </submittedName>
</protein>
<dbReference type="SUPFAM" id="SSF54631">
    <property type="entry name" value="CBS-domain pair"/>
    <property type="match status" value="1"/>
</dbReference>
<dbReference type="InterPro" id="IPR051257">
    <property type="entry name" value="Diverse_CBS-Domain"/>
</dbReference>
<dbReference type="EMBL" id="CU459003">
    <property type="protein sequence ID" value="CAM77564.1"/>
    <property type="molecule type" value="Genomic_DNA"/>
</dbReference>
<reference evidence="4" key="1">
    <citation type="journal article" date="2007" name="J. Bacteriol.">
        <title>Comparative genome analysis of four magnetotactic bacteria reveals a complex set of group-specific genes implicated in magnetosome biomineralization and function.</title>
        <authorList>
            <person name="Richter M."/>
            <person name="Kube M."/>
            <person name="Bazylinski D.A."/>
            <person name="Lombardot T."/>
            <person name="Gloeckner F.O."/>
            <person name="Reinhardt R."/>
            <person name="Schueler D."/>
        </authorList>
    </citation>
    <scope>NUCLEOTIDE SEQUENCE</scope>
    <source>
        <strain evidence="4">MSR-1</strain>
    </source>
</reference>
<keyword evidence="1 2" id="KW-0129">CBS domain</keyword>
<dbReference type="PROSITE" id="PS51371">
    <property type="entry name" value="CBS"/>
    <property type="match status" value="2"/>
</dbReference>